<dbReference type="PANTHER" id="PTHR11693:SF22">
    <property type="entry name" value="ATP SYNTHASE SUBUNIT GAMMA, MITOCHONDRIAL"/>
    <property type="match status" value="1"/>
</dbReference>
<gene>
    <name evidence="10" type="primary">atpG</name>
    <name evidence="11" type="ORF">SAMN05421770_101793</name>
</gene>
<evidence type="ECO:0000256" key="8">
    <source>
        <dbReference type="ARBA" id="ARBA00023196"/>
    </source>
</evidence>
<dbReference type="GO" id="GO:0005524">
    <property type="term" value="F:ATP binding"/>
    <property type="evidence" value="ECO:0007669"/>
    <property type="project" value="UniProtKB-UniRule"/>
</dbReference>
<evidence type="ECO:0000313" key="12">
    <source>
        <dbReference type="Proteomes" id="UP000198356"/>
    </source>
</evidence>
<comment type="function">
    <text evidence="1 10">Produces ATP from ADP in the presence of a proton gradient across the membrane. The gamma chain is believed to be important in regulating ATPase activity and the flow of protons through the CF(0) complex.</text>
</comment>
<dbReference type="OrthoDB" id="9812769at2"/>
<dbReference type="HAMAP" id="MF_00815">
    <property type="entry name" value="ATP_synth_gamma_bact"/>
    <property type="match status" value="1"/>
</dbReference>
<keyword evidence="6 10" id="KW-0406">Ion transport</keyword>
<dbReference type="CDD" id="cd12151">
    <property type="entry name" value="F1-ATPase_gamma"/>
    <property type="match status" value="1"/>
</dbReference>
<comment type="similarity">
    <text evidence="3 10">Belongs to the ATPase gamma chain family.</text>
</comment>
<keyword evidence="9 10" id="KW-0066">ATP synthesis</keyword>
<comment type="subcellular location">
    <subcellularLocation>
        <location evidence="10">Cell membrane</location>
        <topology evidence="10">Peripheral membrane protein</topology>
    </subcellularLocation>
    <subcellularLocation>
        <location evidence="2">Membrane</location>
        <topology evidence="2">Peripheral membrane protein</topology>
    </subcellularLocation>
</comment>
<evidence type="ECO:0000256" key="1">
    <source>
        <dbReference type="ARBA" id="ARBA00003456"/>
    </source>
</evidence>
<dbReference type="GO" id="GO:0042777">
    <property type="term" value="P:proton motive force-driven plasma membrane ATP synthesis"/>
    <property type="evidence" value="ECO:0007669"/>
    <property type="project" value="UniProtKB-UniRule"/>
</dbReference>
<dbReference type="InterPro" id="IPR035968">
    <property type="entry name" value="ATP_synth_F1_ATPase_gsu"/>
</dbReference>
<dbReference type="GO" id="GO:0005886">
    <property type="term" value="C:plasma membrane"/>
    <property type="evidence" value="ECO:0007669"/>
    <property type="project" value="UniProtKB-SubCell"/>
</dbReference>
<organism evidence="11 12">
    <name type="scientific">Granulicella rosea</name>
    <dbReference type="NCBI Taxonomy" id="474952"/>
    <lineage>
        <taxon>Bacteria</taxon>
        <taxon>Pseudomonadati</taxon>
        <taxon>Acidobacteriota</taxon>
        <taxon>Terriglobia</taxon>
        <taxon>Terriglobales</taxon>
        <taxon>Acidobacteriaceae</taxon>
        <taxon>Granulicella</taxon>
    </lineage>
</organism>
<keyword evidence="4 10" id="KW-0813">Transport</keyword>
<dbReference type="EMBL" id="FZOU01000001">
    <property type="protein sequence ID" value="SNS39531.1"/>
    <property type="molecule type" value="Genomic_DNA"/>
</dbReference>
<dbReference type="Gene3D" id="1.10.287.80">
    <property type="entry name" value="ATP synthase, gamma subunit, helix hairpin domain"/>
    <property type="match status" value="2"/>
</dbReference>
<dbReference type="GO" id="GO:0045259">
    <property type="term" value="C:proton-transporting ATP synthase complex"/>
    <property type="evidence" value="ECO:0007669"/>
    <property type="project" value="UniProtKB-KW"/>
</dbReference>
<evidence type="ECO:0000256" key="4">
    <source>
        <dbReference type="ARBA" id="ARBA00022448"/>
    </source>
</evidence>
<reference evidence="11 12" key="1">
    <citation type="submission" date="2017-06" db="EMBL/GenBank/DDBJ databases">
        <authorList>
            <person name="Kim H.J."/>
            <person name="Triplett B.A."/>
        </authorList>
    </citation>
    <scope>NUCLEOTIDE SEQUENCE [LARGE SCALE GENOMIC DNA]</scope>
    <source>
        <strain evidence="11 12">DSM 18704</strain>
    </source>
</reference>
<evidence type="ECO:0000256" key="7">
    <source>
        <dbReference type="ARBA" id="ARBA00023136"/>
    </source>
</evidence>
<sequence length="363" mass="40839">MANVLDLRRRIRSVKNTRQITKAMKMVSAAKLRRAQERALQARPYAQMLSNVLESLVRRTDLYNEATGEIMHPLLVEREEKSVLLVVIAGDKGFAGGFNSNIGKAAQKFIDERVKLGQNVDLESVGKKAIGFYKKKYAAANYERTEEHYDNDLSTHFETIRHRAQQVEVTGEHTDFLVKTEFEAVSKLSHSIIERYERAEIDAVYLVYNEFKSVISQRIVVEKLLPIRKLGSHEITASEVLSDEQREAAAKAATSEGISVNEPEETQIEKEAKKFGTAEVDYIFDQAPERLFRHLMPRYVTTQIFHALLESVASEHAARMTATDAATKNAGDLIDSLSLTMNRVRQAAITKEIIEIVSGAAAL</sequence>
<dbReference type="GO" id="GO:0046933">
    <property type="term" value="F:proton-transporting ATP synthase activity, rotational mechanism"/>
    <property type="evidence" value="ECO:0007669"/>
    <property type="project" value="UniProtKB-UniRule"/>
</dbReference>
<dbReference type="AlphaFoldDB" id="A0A239E528"/>
<dbReference type="PANTHER" id="PTHR11693">
    <property type="entry name" value="ATP SYNTHASE GAMMA CHAIN"/>
    <property type="match status" value="1"/>
</dbReference>
<evidence type="ECO:0000256" key="2">
    <source>
        <dbReference type="ARBA" id="ARBA00004170"/>
    </source>
</evidence>
<dbReference type="PROSITE" id="PS00153">
    <property type="entry name" value="ATPASE_GAMMA"/>
    <property type="match status" value="1"/>
</dbReference>
<evidence type="ECO:0000256" key="10">
    <source>
        <dbReference type="HAMAP-Rule" id="MF_00815"/>
    </source>
</evidence>
<dbReference type="Proteomes" id="UP000198356">
    <property type="component" value="Unassembled WGS sequence"/>
</dbReference>
<dbReference type="SUPFAM" id="SSF52943">
    <property type="entry name" value="ATP synthase (F1-ATPase), gamma subunit"/>
    <property type="match status" value="1"/>
</dbReference>
<keyword evidence="8 10" id="KW-0139">CF(1)</keyword>
<evidence type="ECO:0000256" key="6">
    <source>
        <dbReference type="ARBA" id="ARBA00023065"/>
    </source>
</evidence>
<proteinExistence type="inferred from homology"/>
<evidence type="ECO:0000256" key="5">
    <source>
        <dbReference type="ARBA" id="ARBA00022781"/>
    </source>
</evidence>
<keyword evidence="12" id="KW-1185">Reference proteome</keyword>
<keyword evidence="7 10" id="KW-0472">Membrane</keyword>
<accession>A0A239E528</accession>
<dbReference type="Pfam" id="PF00231">
    <property type="entry name" value="ATP-synt"/>
    <property type="match status" value="1"/>
</dbReference>
<keyword evidence="5 10" id="KW-0375">Hydrogen ion transport</keyword>
<evidence type="ECO:0000313" key="11">
    <source>
        <dbReference type="EMBL" id="SNS39531.1"/>
    </source>
</evidence>
<dbReference type="InterPro" id="IPR023632">
    <property type="entry name" value="ATP_synth_F1_gsu_CS"/>
</dbReference>
<evidence type="ECO:0000256" key="3">
    <source>
        <dbReference type="ARBA" id="ARBA00007681"/>
    </source>
</evidence>
<comment type="subunit">
    <text evidence="10">F-type ATPases have 2 components, CF(1) - the catalytic core - and CF(0) - the membrane proton channel. CF(1) has five subunits: alpha(3), beta(3), gamma(1), delta(1), epsilon(1). CF(0) has three main subunits: a, b and c.</text>
</comment>
<dbReference type="RefSeq" id="WP_089407060.1">
    <property type="nucleotide sequence ID" value="NZ_FZOU01000001.1"/>
</dbReference>
<dbReference type="InterPro" id="IPR000131">
    <property type="entry name" value="ATP_synth_F1_gsu"/>
</dbReference>
<protein>
    <recommendedName>
        <fullName evidence="10">ATP synthase gamma chain</fullName>
    </recommendedName>
    <alternativeName>
        <fullName evidence="10">ATP synthase F1 sector gamma subunit</fullName>
    </alternativeName>
    <alternativeName>
        <fullName evidence="10">F-ATPase gamma subunit</fullName>
    </alternativeName>
</protein>
<evidence type="ECO:0000256" key="9">
    <source>
        <dbReference type="ARBA" id="ARBA00023310"/>
    </source>
</evidence>
<dbReference type="Gene3D" id="3.40.1380.10">
    <property type="match status" value="1"/>
</dbReference>
<name>A0A239E528_9BACT</name>
<keyword evidence="10" id="KW-1003">Cell membrane</keyword>